<evidence type="ECO:0000256" key="1">
    <source>
        <dbReference type="SAM" id="SignalP"/>
    </source>
</evidence>
<organism evidence="2 3">
    <name type="scientific">Pacificimonas flava</name>
    <dbReference type="NCBI Taxonomy" id="1234595"/>
    <lineage>
        <taxon>Bacteria</taxon>
        <taxon>Pseudomonadati</taxon>
        <taxon>Pseudomonadota</taxon>
        <taxon>Alphaproteobacteria</taxon>
        <taxon>Sphingomonadales</taxon>
        <taxon>Sphingosinicellaceae</taxon>
        <taxon>Pacificimonas</taxon>
    </lineage>
</organism>
<dbReference type="OrthoDB" id="7341471at2"/>
<reference evidence="2 3" key="1">
    <citation type="journal article" date="2013" name="Genome Announc.">
        <title>Draft Genome Sequence of Strain JLT2015T, Belonging to the Family Sphingomonadaceae of the Alphaproteobacteria.</title>
        <authorList>
            <person name="Tang K."/>
            <person name="Liu K."/>
            <person name="Li S."/>
            <person name="Jiao N."/>
        </authorList>
    </citation>
    <scope>NUCLEOTIDE SEQUENCE [LARGE SCALE GENOMIC DNA]</scope>
    <source>
        <strain evidence="2 3">JLT2015</strain>
    </source>
</reference>
<keyword evidence="3" id="KW-1185">Reference proteome</keyword>
<dbReference type="EMBL" id="AMRV01000002">
    <property type="protein sequence ID" value="EMD84010.1"/>
    <property type="molecule type" value="Genomic_DNA"/>
</dbReference>
<keyword evidence="1" id="KW-0732">Signal</keyword>
<dbReference type="InterPro" id="IPR007433">
    <property type="entry name" value="DUF481"/>
</dbReference>
<dbReference type="Pfam" id="PF04338">
    <property type="entry name" value="DUF481"/>
    <property type="match status" value="1"/>
</dbReference>
<protein>
    <submittedName>
        <fullName evidence="2">Putative salt-induced outer membrane protein</fullName>
    </submittedName>
</protein>
<sequence>MPPLPYARRLLQAATCPALLIASAPAAAEPIPDQIRDMIMSANPGERGTVGNVAKRAAPESAKEISALISQLNDEDKAENEAQLALQGFFDGWTGEGSIGGTLSTGNTDQEGLSASLGLDKRSLNWEHNLDLSFDYLATNGEITRERIYAGYISRFDLSGPMYFSFGLLSFERDRFSGLEYRFTESLGLGYRLRDSADFSWTIEGGPALRQTSFTDQDDENRLDLLGRTEVRWKPASNITLSESAGVVWSTGNSSLYSKSAATAKLVDNLSARVSFDVLHETEPPADREKTDTITRASVVYAF</sequence>
<gene>
    <name evidence="2" type="ORF">C725_0982</name>
</gene>
<dbReference type="AlphaFoldDB" id="M2SF76"/>
<name>M2SF76_9SPHN</name>
<dbReference type="RefSeq" id="WP_008600510.1">
    <property type="nucleotide sequence ID" value="NZ_AMRV01000002.1"/>
</dbReference>
<feature type="signal peptide" evidence="1">
    <location>
        <begin position="1"/>
        <end position="28"/>
    </location>
</feature>
<evidence type="ECO:0000313" key="2">
    <source>
        <dbReference type="EMBL" id="EMD84010.1"/>
    </source>
</evidence>
<feature type="chain" id="PRO_5004024947" evidence="1">
    <location>
        <begin position="29"/>
        <end position="303"/>
    </location>
</feature>
<proteinExistence type="predicted"/>
<accession>M2SF76</accession>
<dbReference type="Proteomes" id="UP000011717">
    <property type="component" value="Unassembled WGS sequence"/>
</dbReference>
<evidence type="ECO:0000313" key="3">
    <source>
        <dbReference type="Proteomes" id="UP000011717"/>
    </source>
</evidence>
<comment type="caution">
    <text evidence="2">The sequence shown here is derived from an EMBL/GenBank/DDBJ whole genome shotgun (WGS) entry which is preliminary data.</text>
</comment>